<evidence type="ECO:0000313" key="3">
    <source>
        <dbReference type="Proteomes" id="UP000199032"/>
    </source>
</evidence>
<proteinExistence type="predicted"/>
<accession>A0A0S4LWS7</accession>
<sequence>MITYGHLFLRLESRTPTSWPRFPSFPKLSPCLSLAILLLHLTNGVLTVSAEMPITSSGLNTHISSPVSVDGKTQYDITGGTRVGANLFHSFGNLDVPQNTIANFHNESMHPTDNILGRVTGNSVSDILGTIKTTEFGGANLFLMNPAGFLFGPNASLHVGGAVAFTSAEYLRLSNEAQTGYFYTDPANPSLLTPWPVAAFGFLGSSPGAITVQGSQLKVTEGASLSLVGGNIIIESAMTNGAVRSAQLLVPNGNLHLATTVSPGEFPADINAFSLVEPLANIDGHSFAAFGAITLTPNSTVNVSGTNTVSIRGGHFVLSLNDTTLSTTDNTVAPNFISLKPTSLIISANDGSMPGANIQISTATLQMDRAEIITRSTGIGNAGAIEVHAQNSINITDSSMSSASEGQNTDAGAGGDILLHAPSIDITDSTLSAVTVGPGNAGNISLRANALQLVSVDPKDLKSTEISATTSGPGHGGNISILGITGSGSRVQDVTLSGLSSLRSETLNGTGTGTGTAGNISLDARRLSLMEKSIITTASRDSDPSHTNSGNAGNITLNTTESIHISQSLVTSDVSEASTGTGGHIVITTPILLVEDGGFISTSTTSSGNAGTVTINSRHMTLAGGGQVTSTSSLEDLIPPPTGAAGTVIIQGVEGPGSRASSISISGKGRSGVSSGIVTDTQGTGAGGNITLEADQAQLDDGAQITANSSEGGSNAGNITITATNGFSMKQNSNITTSVSENSTGGNSGGGNIKITTSPSATIHLQNSTISASVGDGRGGGGNISIDPQLIILQGSNILAQADEGRGGQISITAGVFLPDANSVINADSGSGVNGTVTIQSPTSNLSGTVGQLVSKTSPPQALLHSRCAALVGGRESTFILAGRGTLPSEPGGWLLSPLTLAGSEADGSMMSSVGLHTRDSRKLEASPFVPMRHIVFPELLTQPVPIEWLSNCKP</sequence>
<dbReference type="OrthoDB" id="218680at2"/>
<dbReference type="EMBL" id="CZQA01000014">
    <property type="protein sequence ID" value="CUS39474.1"/>
    <property type="molecule type" value="Genomic_DNA"/>
</dbReference>
<dbReference type="NCBIfam" id="TIGR01901">
    <property type="entry name" value="adhes_NPXG"/>
    <property type="match status" value="1"/>
</dbReference>
<dbReference type="AlphaFoldDB" id="A0A0S4LWS7"/>
<protein>
    <recommendedName>
        <fullName evidence="1">Filamentous haemagglutinin FhaB/tRNA nuclease CdiA-like TPS domain-containing protein</fullName>
    </recommendedName>
</protein>
<dbReference type="SUPFAM" id="SSF51126">
    <property type="entry name" value="Pectin lyase-like"/>
    <property type="match status" value="1"/>
</dbReference>
<reference evidence="2 3" key="1">
    <citation type="submission" date="2015-10" db="EMBL/GenBank/DDBJ databases">
        <authorList>
            <person name="Gilbert D.G."/>
        </authorList>
    </citation>
    <scope>NUCLEOTIDE SEQUENCE [LARGE SCALE GENOMIC DNA]</scope>
    <source>
        <strain evidence="2">COMA1</strain>
    </source>
</reference>
<name>A0A0S4LWS7_9BACT</name>
<gene>
    <name evidence="2" type="ORF">COMA1_80043</name>
</gene>
<feature type="domain" description="Filamentous haemagglutinin FhaB/tRNA nuclease CdiA-like TPS" evidence="1">
    <location>
        <begin position="55"/>
        <end position="174"/>
    </location>
</feature>
<dbReference type="Pfam" id="PF05860">
    <property type="entry name" value="TPS"/>
    <property type="match status" value="1"/>
</dbReference>
<dbReference type="InterPro" id="IPR011050">
    <property type="entry name" value="Pectin_lyase_fold/virulence"/>
</dbReference>
<dbReference type="InterPro" id="IPR012334">
    <property type="entry name" value="Pectin_lyas_fold"/>
</dbReference>
<dbReference type="InterPro" id="IPR008638">
    <property type="entry name" value="FhaB/CdiA-like_TPS"/>
</dbReference>
<dbReference type="Gene3D" id="2.160.20.10">
    <property type="entry name" value="Single-stranded right-handed beta-helix, Pectin lyase-like"/>
    <property type="match status" value="2"/>
</dbReference>
<organism evidence="2 3">
    <name type="scientific">Candidatus Nitrospira nitrosa</name>
    <dbReference type="NCBI Taxonomy" id="1742972"/>
    <lineage>
        <taxon>Bacteria</taxon>
        <taxon>Pseudomonadati</taxon>
        <taxon>Nitrospirota</taxon>
        <taxon>Nitrospiria</taxon>
        <taxon>Nitrospirales</taxon>
        <taxon>Nitrospiraceae</taxon>
        <taxon>Nitrospira</taxon>
    </lineage>
</organism>
<evidence type="ECO:0000313" key="2">
    <source>
        <dbReference type="EMBL" id="CUS39474.1"/>
    </source>
</evidence>
<dbReference type="Proteomes" id="UP000199032">
    <property type="component" value="Unassembled WGS sequence"/>
</dbReference>
<dbReference type="STRING" id="1742972.COMA1_80043"/>
<keyword evidence="3" id="KW-1185">Reference proteome</keyword>
<dbReference type="SMART" id="SM00912">
    <property type="entry name" value="Haemagg_act"/>
    <property type="match status" value="1"/>
</dbReference>
<evidence type="ECO:0000259" key="1">
    <source>
        <dbReference type="SMART" id="SM00912"/>
    </source>
</evidence>